<feature type="domain" description="BESS" evidence="4">
    <location>
        <begin position="198"/>
        <end position="237"/>
    </location>
</feature>
<dbReference type="AlphaFoldDB" id="A0A1A8UZZ7"/>
<name>A0A1A8UZZ7_NOTFU</name>
<evidence type="ECO:0000256" key="2">
    <source>
        <dbReference type="SAM" id="MobiDB-lite"/>
    </source>
</evidence>
<evidence type="ECO:0008006" key="6">
    <source>
        <dbReference type="Google" id="ProtNLM"/>
    </source>
</evidence>
<sequence length="238" mass="27414">MWGWVGAKMNATELKLAELIREHPNLYDHSRLDYKESFKGHLSWNEIAVAMEKSDEEVKLIWKNLRDKFSKAKKRLVKRTSHRLNDNGSQVENLVPELFHQMAWLSAFVQHRVERNVPEPEKTSVAEKKVAGRADHLGKPQNTDKKVQLNFLPVISNSFSLADSSQSSHQNAAASLKRKSQTNTEMERSSADALSSLRDEDELFLLSLLPSIKRLTVKKRMEVRIKFQQVLYAAEFED</sequence>
<feature type="region of interest" description="Disordered" evidence="2">
    <location>
        <begin position="119"/>
        <end position="142"/>
    </location>
</feature>
<dbReference type="EMBL" id="HAEJ01013537">
    <property type="protein sequence ID" value="SBS53994.1"/>
    <property type="molecule type" value="Transcribed_RNA"/>
</dbReference>
<gene>
    <name evidence="5" type="primary">Nfu_g_1_003260</name>
</gene>
<dbReference type="GO" id="GO:0006357">
    <property type="term" value="P:regulation of transcription by RNA polymerase II"/>
    <property type="evidence" value="ECO:0007669"/>
    <property type="project" value="TreeGrafter"/>
</dbReference>
<dbReference type="PROSITE" id="PS51031">
    <property type="entry name" value="BESS"/>
    <property type="match status" value="1"/>
</dbReference>
<dbReference type="PROSITE" id="PS51029">
    <property type="entry name" value="MADF"/>
    <property type="match status" value="1"/>
</dbReference>
<keyword evidence="1" id="KW-0539">Nucleus</keyword>
<evidence type="ECO:0000259" key="3">
    <source>
        <dbReference type="PROSITE" id="PS51029"/>
    </source>
</evidence>
<reference evidence="5" key="1">
    <citation type="submission" date="2016-05" db="EMBL/GenBank/DDBJ databases">
        <authorList>
            <person name="Lavstsen T."/>
            <person name="Jespersen J.S."/>
        </authorList>
    </citation>
    <scope>NUCLEOTIDE SEQUENCE</scope>
    <source>
        <tissue evidence="5">Brain</tissue>
    </source>
</reference>
<feature type="domain" description="MADF" evidence="3">
    <location>
        <begin position="15"/>
        <end position="110"/>
    </location>
</feature>
<dbReference type="GO" id="GO:0005667">
    <property type="term" value="C:transcription regulator complex"/>
    <property type="evidence" value="ECO:0007669"/>
    <property type="project" value="TreeGrafter"/>
</dbReference>
<dbReference type="SMART" id="SM00595">
    <property type="entry name" value="MADF"/>
    <property type="match status" value="1"/>
</dbReference>
<evidence type="ECO:0000259" key="4">
    <source>
        <dbReference type="PROSITE" id="PS51031"/>
    </source>
</evidence>
<protein>
    <recommendedName>
        <fullName evidence="6">Transcription factor Adf-1</fullName>
    </recommendedName>
</protein>
<comment type="subcellular location">
    <subcellularLocation>
        <location evidence="1">Nucleus</location>
    </subcellularLocation>
</comment>
<dbReference type="GO" id="GO:0005634">
    <property type="term" value="C:nucleus"/>
    <property type="evidence" value="ECO:0007669"/>
    <property type="project" value="UniProtKB-SubCell"/>
</dbReference>
<organism evidence="5">
    <name type="scientific">Nothobranchius furzeri</name>
    <name type="common">Turquoise killifish</name>
    <dbReference type="NCBI Taxonomy" id="105023"/>
    <lineage>
        <taxon>Eukaryota</taxon>
        <taxon>Metazoa</taxon>
        <taxon>Chordata</taxon>
        <taxon>Craniata</taxon>
        <taxon>Vertebrata</taxon>
        <taxon>Euteleostomi</taxon>
        <taxon>Actinopterygii</taxon>
        <taxon>Neopterygii</taxon>
        <taxon>Teleostei</taxon>
        <taxon>Neoteleostei</taxon>
        <taxon>Acanthomorphata</taxon>
        <taxon>Ovalentaria</taxon>
        <taxon>Atherinomorphae</taxon>
        <taxon>Cyprinodontiformes</taxon>
        <taxon>Nothobranchiidae</taxon>
        <taxon>Nothobranchius</taxon>
    </lineage>
</organism>
<dbReference type="Pfam" id="PF10545">
    <property type="entry name" value="MADF_DNA_bdg"/>
    <property type="match status" value="1"/>
</dbReference>
<evidence type="ECO:0000313" key="5">
    <source>
        <dbReference type="EMBL" id="SBS53994.1"/>
    </source>
</evidence>
<reference evidence="5" key="2">
    <citation type="submission" date="2016-06" db="EMBL/GenBank/DDBJ databases">
        <title>The genome of a short-lived fish provides insights into sex chromosome evolution and the genetic control of aging.</title>
        <authorList>
            <person name="Reichwald K."/>
            <person name="Felder M."/>
            <person name="Petzold A."/>
            <person name="Koch P."/>
            <person name="Groth M."/>
            <person name="Platzer M."/>
        </authorList>
    </citation>
    <scope>NUCLEOTIDE SEQUENCE</scope>
    <source>
        <tissue evidence="5">Brain</tissue>
    </source>
</reference>
<proteinExistence type="predicted"/>
<dbReference type="InterPro" id="IPR006578">
    <property type="entry name" value="MADF-dom"/>
</dbReference>
<feature type="region of interest" description="Disordered" evidence="2">
    <location>
        <begin position="170"/>
        <end position="193"/>
    </location>
</feature>
<accession>A0A1A8UZZ7</accession>
<dbReference type="PANTHER" id="PTHR12243">
    <property type="entry name" value="MADF DOMAIN TRANSCRIPTION FACTOR"/>
    <property type="match status" value="1"/>
</dbReference>
<dbReference type="Pfam" id="PF02944">
    <property type="entry name" value="BESS"/>
    <property type="match status" value="1"/>
</dbReference>
<dbReference type="PANTHER" id="PTHR12243:SF67">
    <property type="entry name" value="COREPRESSOR OF PANGOLIN, ISOFORM A-RELATED"/>
    <property type="match status" value="1"/>
</dbReference>
<evidence type="ECO:0000256" key="1">
    <source>
        <dbReference type="PROSITE-ProRule" id="PRU00371"/>
    </source>
</evidence>
<dbReference type="GO" id="GO:0003677">
    <property type="term" value="F:DNA binding"/>
    <property type="evidence" value="ECO:0007669"/>
    <property type="project" value="InterPro"/>
</dbReference>
<dbReference type="InterPro" id="IPR004210">
    <property type="entry name" value="BESS_motif"/>
</dbReference>
<dbReference type="InterPro" id="IPR039353">
    <property type="entry name" value="TF_Adf1"/>
</dbReference>